<keyword evidence="3" id="KW-1185">Reference proteome</keyword>
<name>A0ABN9PFQ6_9DINO</name>
<keyword evidence="1" id="KW-0472">Membrane</keyword>
<dbReference type="PROSITE" id="PS51257">
    <property type="entry name" value="PROKAR_LIPOPROTEIN"/>
    <property type="match status" value="1"/>
</dbReference>
<evidence type="ECO:0000313" key="3">
    <source>
        <dbReference type="Proteomes" id="UP001189429"/>
    </source>
</evidence>
<reference evidence="2" key="1">
    <citation type="submission" date="2023-10" db="EMBL/GenBank/DDBJ databases">
        <authorList>
            <person name="Chen Y."/>
            <person name="Shah S."/>
            <person name="Dougan E. K."/>
            <person name="Thang M."/>
            <person name="Chan C."/>
        </authorList>
    </citation>
    <scope>NUCLEOTIDE SEQUENCE [LARGE SCALE GENOMIC DNA]</scope>
</reference>
<dbReference type="Proteomes" id="UP001189429">
    <property type="component" value="Unassembled WGS sequence"/>
</dbReference>
<organism evidence="2 3">
    <name type="scientific">Prorocentrum cordatum</name>
    <dbReference type="NCBI Taxonomy" id="2364126"/>
    <lineage>
        <taxon>Eukaryota</taxon>
        <taxon>Sar</taxon>
        <taxon>Alveolata</taxon>
        <taxon>Dinophyceae</taxon>
        <taxon>Prorocentrales</taxon>
        <taxon>Prorocentraceae</taxon>
        <taxon>Prorocentrum</taxon>
    </lineage>
</organism>
<proteinExistence type="predicted"/>
<protein>
    <submittedName>
        <fullName evidence="2">Uncharacterized protein</fullName>
    </submittedName>
</protein>
<keyword evidence="1" id="KW-0812">Transmembrane</keyword>
<feature type="non-terminal residue" evidence="2">
    <location>
        <position position="138"/>
    </location>
</feature>
<gene>
    <name evidence="2" type="ORF">PCOR1329_LOCUS2019</name>
</gene>
<evidence type="ECO:0000256" key="1">
    <source>
        <dbReference type="SAM" id="Phobius"/>
    </source>
</evidence>
<dbReference type="EMBL" id="CAUYUJ010000495">
    <property type="protein sequence ID" value="CAK0790892.1"/>
    <property type="molecule type" value="Genomic_DNA"/>
</dbReference>
<evidence type="ECO:0000313" key="2">
    <source>
        <dbReference type="EMBL" id="CAK0790892.1"/>
    </source>
</evidence>
<feature type="transmembrane region" description="Helical" evidence="1">
    <location>
        <begin position="47"/>
        <end position="71"/>
    </location>
</feature>
<feature type="transmembrane region" description="Helical" evidence="1">
    <location>
        <begin position="12"/>
        <end position="35"/>
    </location>
</feature>
<accession>A0ABN9PFQ6</accession>
<comment type="caution">
    <text evidence="2">The sequence shown here is derived from an EMBL/GenBank/DDBJ whole genome shotgun (WGS) entry which is preliminary data.</text>
</comment>
<keyword evidence="1" id="KW-1133">Transmembrane helix</keyword>
<sequence>MVLARVYSVSQGFHIAVLACSSLMLACVVHSIYVSEASCDALERVDWATGVFSAVNVLQWSAIVLVTLFLFPLRVEVDEEKCELRYVLLGFTVRLPLAAVARGHAAAGGLARRLLPRGLTTDLQGVGAATVRPHKKTS</sequence>